<dbReference type="STRING" id="1193682.BJP25_22090"/>
<accession>A0A1Q9LJ26</accession>
<dbReference type="OrthoDB" id="3699236at2"/>
<dbReference type="RefSeq" id="WP_084794107.1">
    <property type="nucleotide sequence ID" value="NZ_MKQR01000017.1"/>
</dbReference>
<sequence>MHNDEAFSASLGEVGTSVTAFARAAADGGFAVNEAGGRALVEAISRMQDWVELQQLTRGHLEQEPKLGSSTGAAAMKPYLVEVATDARGFLTQLAAFGRVLAEAREAVEVAMGNYRRVDESGARALDRDGG</sequence>
<gene>
    <name evidence="1" type="ORF">BJP25_22090</name>
</gene>
<dbReference type="AlphaFoldDB" id="A0A1Q9LJ26"/>
<name>A0A1Q9LJ26_9PSEU</name>
<comment type="caution">
    <text evidence="1">The sequence shown here is derived from an EMBL/GenBank/DDBJ whole genome shotgun (WGS) entry which is preliminary data.</text>
</comment>
<dbReference type="Proteomes" id="UP000186040">
    <property type="component" value="Unassembled WGS sequence"/>
</dbReference>
<dbReference type="EMBL" id="MKQR01000017">
    <property type="protein sequence ID" value="OLR92051.1"/>
    <property type="molecule type" value="Genomic_DNA"/>
</dbReference>
<evidence type="ECO:0000313" key="2">
    <source>
        <dbReference type="Proteomes" id="UP000186040"/>
    </source>
</evidence>
<protein>
    <submittedName>
        <fullName evidence="1">Uncharacterized protein</fullName>
    </submittedName>
</protein>
<organism evidence="1 2">
    <name type="scientific">Actinokineospora bangkokensis</name>
    <dbReference type="NCBI Taxonomy" id="1193682"/>
    <lineage>
        <taxon>Bacteria</taxon>
        <taxon>Bacillati</taxon>
        <taxon>Actinomycetota</taxon>
        <taxon>Actinomycetes</taxon>
        <taxon>Pseudonocardiales</taxon>
        <taxon>Pseudonocardiaceae</taxon>
        <taxon>Actinokineospora</taxon>
    </lineage>
</organism>
<keyword evidence="2" id="KW-1185">Reference proteome</keyword>
<proteinExistence type="predicted"/>
<evidence type="ECO:0000313" key="1">
    <source>
        <dbReference type="EMBL" id="OLR92051.1"/>
    </source>
</evidence>
<reference evidence="1 2" key="1">
    <citation type="submission" date="2016-10" db="EMBL/GenBank/DDBJ databases">
        <title>The Draft Genome Sequence of Actinokineospora bangkokensis 44EHWT reveals the biosynthetic pathway of antifungal compounds Thailandins with unusual extender unit butylmalonyl-CoA.</title>
        <authorList>
            <person name="Greule A."/>
            <person name="Intra B."/>
            <person name="Flemming S."/>
            <person name="Rommel M.G."/>
            <person name="Panbangred W."/>
            <person name="Bechthold A."/>
        </authorList>
    </citation>
    <scope>NUCLEOTIDE SEQUENCE [LARGE SCALE GENOMIC DNA]</scope>
    <source>
        <strain evidence="1 2">44EHW</strain>
    </source>
</reference>